<feature type="region of interest" description="Disordered" evidence="2">
    <location>
        <begin position="521"/>
        <end position="541"/>
    </location>
</feature>
<dbReference type="EMBL" id="LIAE01010348">
    <property type="protein sequence ID" value="PAV62757.1"/>
    <property type="molecule type" value="Genomic_DNA"/>
</dbReference>
<feature type="region of interest" description="Disordered" evidence="2">
    <location>
        <begin position="328"/>
        <end position="348"/>
    </location>
</feature>
<evidence type="ECO:0000256" key="1">
    <source>
        <dbReference type="SAM" id="Coils"/>
    </source>
</evidence>
<dbReference type="STRING" id="2018661.A0A2A2JM83"/>
<feature type="compositionally biased region" description="Basic and acidic residues" evidence="2">
    <location>
        <begin position="25"/>
        <end position="34"/>
    </location>
</feature>
<accession>A0A2A2JM83</accession>
<evidence type="ECO:0000256" key="2">
    <source>
        <dbReference type="SAM" id="MobiDB-lite"/>
    </source>
</evidence>
<feature type="coiled-coil region" evidence="1">
    <location>
        <begin position="282"/>
        <end position="316"/>
    </location>
</feature>
<reference evidence="3 4" key="1">
    <citation type="journal article" date="2017" name="Curr. Biol.">
        <title>Genome architecture and evolution of a unichromosomal asexual nematode.</title>
        <authorList>
            <person name="Fradin H."/>
            <person name="Zegar C."/>
            <person name="Gutwein M."/>
            <person name="Lucas J."/>
            <person name="Kovtun M."/>
            <person name="Corcoran D."/>
            <person name="Baugh L.R."/>
            <person name="Kiontke K."/>
            <person name="Gunsalus K."/>
            <person name="Fitch D.H."/>
            <person name="Piano F."/>
        </authorList>
    </citation>
    <scope>NUCLEOTIDE SEQUENCE [LARGE SCALE GENOMIC DNA]</scope>
    <source>
        <strain evidence="3">PF1309</strain>
    </source>
</reference>
<organism evidence="3 4">
    <name type="scientific">Diploscapter pachys</name>
    <dbReference type="NCBI Taxonomy" id="2018661"/>
    <lineage>
        <taxon>Eukaryota</taxon>
        <taxon>Metazoa</taxon>
        <taxon>Ecdysozoa</taxon>
        <taxon>Nematoda</taxon>
        <taxon>Chromadorea</taxon>
        <taxon>Rhabditida</taxon>
        <taxon>Rhabditina</taxon>
        <taxon>Rhabditomorpha</taxon>
        <taxon>Rhabditoidea</taxon>
        <taxon>Rhabditidae</taxon>
        <taxon>Diploscapter</taxon>
    </lineage>
</organism>
<keyword evidence="4" id="KW-1185">Reference proteome</keyword>
<gene>
    <name evidence="3" type="ORF">WR25_22983</name>
</gene>
<feature type="compositionally biased region" description="Polar residues" evidence="2">
    <location>
        <begin position="1"/>
        <end position="23"/>
    </location>
</feature>
<feature type="coiled-coil region" evidence="1">
    <location>
        <begin position="55"/>
        <end position="110"/>
    </location>
</feature>
<feature type="compositionally biased region" description="Basic and acidic residues" evidence="2">
    <location>
        <begin position="328"/>
        <end position="346"/>
    </location>
</feature>
<evidence type="ECO:0000313" key="3">
    <source>
        <dbReference type="EMBL" id="PAV62757.1"/>
    </source>
</evidence>
<dbReference type="OrthoDB" id="5917544at2759"/>
<keyword evidence="1" id="KW-0175">Coiled coil</keyword>
<protein>
    <submittedName>
        <fullName evidence="3">Uncharacterized protein</fullName>
    </submittedName>
</protein>
<feature type="region of interest" description="Disordered" evidence="2">
    <location>
        <begin position="1"/>
        <end position="34"/>
    </location>
</feature>
<feature type="compositionally biased region" description="Polar residues" evidence="2">
    <location>
        <begin position="839"/>
        <end position="851"/>
    </location>
</feature>
<feature type="coiled-coil region" evidence="1">
    <location>
        <begin position="584"/>
        <end position="678"/>
    </location>
</feature>
<dbReference type="SUPFAM" id="SSF57997">
    <property type="entry name" value="Tropomyosin"/>
    <property type="match status" value="1"/>
</dbReference>
<proteinExistence type="predicted"/>
<feature type="region of interest" description="Disordered" evidence="2">
    <location>
        <begin position="839"/>
        <end position="862"/>
    </location>
</feature>
<dbReference type="AlphaFoldDB" id="A0A2A2JM83"/>
<evidence type="ECO:0000313" key="4">
    <source>
        <dbReference type="Proteomes" id="UP000218231"/>
    </source>
</evidence>
<dbReference type="Proteomes" id="UP000218231">
    <property type="component" value="Unassembled WGS sequence"/>
</dbReference>
<name>A0A2A2JM83_9BILA</name>
<comment type="caution">
    <text evidence="3">The sequence shown here is derived from an EMBL/GenBank/DDBJ whole genome shotgun (WGS) entry which is preliminary data.</text>
</comment>
<sequence>MFPTNSTPTGIPSFTGLTSTPASKVSKEDHDKEKARWLGKLDEIEVRLVESETLNNEMVLLKAELNKKIVEMESRQKPLIDHNRKLTERNRTLQTEMRKMEQKYSHSQDDFLTLRDAHERILKENTQLKEKRTSPEKLEELDRYRSQVLEYSKCITALRGSGLEKDRRYEALVQKFKQLKKMVKGEDDKQSVVGSDCSGESSISFDTINEDFEESLNKDIEVINQALYKENAELQKALNDLKSSGLPSESESLLRDQLNYAQSTIAQQQILIETNQEMISQTAQLKATVASQQTKIKQLEQTIEDLQATISSQREKSELLEFQVLESEARRKSEERERPSDEKYDENAPPVEVVKKELNLDEIISLKSELRSLRNAPNLKLLPRQIIGRTEGYIANLEEKFTETTQADEIMKVLKDKLNNVEKNATELEKKSQKSEKQLKELQGKITEKDKQLEDIQKIKKESEERLIEMEKKDKESTEKLNTMEKKLGEIDKVKKQLKEKNDELEKASKQFEAKVAEYENKMKEQQSQLSEPTPNPETEKALQQEVEALKNKVSELVAAKEKVRFFLIKKNLIYANFKLDEEMRVISKEMSKLKYNLQNKESELERETKNAEQLNAKLQEIVHSNQEESIKKEQKMSKLKKDSESIKKKLADFETKNKSMQAEYDNLKAEYERFKEDQRPSIRTELERRYEETRYRLMCALEKIDRYEKLFEAARKTEGGGNFSQILEQEVVELKEFNAHLERQFQTQSEIIDALKMKIINQKKFNDLVFKLCNLENSSEVEEILSDYAKNRDNEGAKLADCIVFLMKIVRKNHSELMSPLEISTNAHKIRPYNSIDSSNEWMSNSSEGMQSPDEHDGRWEGKAAINNNHQYARGAAS</sequence>